<feature type="binding site" evidence="6">
    <location>
        <position position="71"/>
    </location>
    <ligand>
        <name>S-adenosyl-L-methionine</name>
        <dbReference type="ChEBI" id="CHEBI:59789"/>
    </ligand>
</feature>
<dbReference type="NCBIfam" id="TIGR00138">
    <property type="entry name" value="rsmG_gidB"/>
    <property type="match status" value="1"/>
</dbReference>
<dbReference type="CDD" id="cd02440">
    <property type="entry name" value="AdoMet_MTases"/>
    <property type="match status" value="1"/>
</dbReference>
<keyword evidence="8" id="KW-1185">Reference proteome</keyword>
<keyword evidence="1 6" id="KW-0963">Cytoplasm</keyword>
<feature type="binding site" evidence="6">
    <location>
        <position position="131"/>
    </location>
    <ligand>
        <name>S-adenosyl-L-methionine</name>
        <dbReference type="ChEBI" id="CHEBI:59789"/>
    </ligand>
</feature>
<feature type="binding site" evidence="6">
    <location>
        <begin position="116"/>
        <end position="117"/>
    </location>
    <ligand>
        <name>S-adenosyl-L-methionine</name>
        <dbReference type="ChEBI" id="CHEBI:59789"/>
    </ligand>
</feature>
<dbReference type="EC" id="2.1.1.-" evidence="6"/>
<dbReference type="GO" id="GO:0032259">
    <property type="term" value="P:methylation"/>
    <property type="evidence" value="ECO:0007669"/>
    <property type="project" value="UniProtKB-KW"/>
</dbReference>
<dbReference type="PANTHER" id="PTHR31760">
    <property type="entry name" value="S-ADENOSYL-L-METHIONINE-DEPENDENT METHYLTRANSFERASES SUPERFAMILY PROTEIN"/>
    <property type="match status" value="1"/>
</dbReference>
<dbReference type="PIRSF" id="PIRSF003078">
    <property type="entry name" value="GidB"/>
    <property type="match status" value="1"/>
</dbReference>
<evidence type="ECO:0000256" key="2">
    <source>
        <dbReference type="ARBA" id="ARBA00022552"/>
    </source>
</evidence>
<dbReference type="SUPFAM" id="SSF53335">
    <property type="entry name" value="S-adenosyl-L-methionine-dependent methyltransferases"/>
    <property type="match status" value="1"/>
</dbReference>
<feature type="binding site" evidence="6">
    <location>
        <position position="66"/>
    </location>
    <ligand>
        <name>S-adenosyl-L-methionine</name>
        <dbReference type="ChEBI" id="CHEBI:59789"/>
    </ligand>
</feature>
<dbReference type="Gene3D" id="3.40.50.150">
    <property type="entry name" value="Vaccinia Virus protein VP39"/>
    <property type="match status" value="1"/>
</dbReference>
<name>A0ABT0TT61_9HELI</name>
<organism evidence="7 8">
    <name type="scientific">Helicobacter colisuis</name>
    <dbReference type="NCBI Taxonomy" id="2949739"/>
    <lineage>
        <taxon>Bacteria</taxon>
        <taxon>Pseudomonadati</taxon>
        <taxon>Campylobacterota</taxon>
        <taxon>Epsilonproteobacteria</taxon>
        <taxon>Campylobacterales</taxon>
        <taxon>Helicobacteraceae</taxon>
        <taxon>Helicobacter</taxon>
    </lineage>
</organism>
<keyword evidence="5 6" id="KW-0949">S-adenosyl-L-methionine</keyword>
<evidence type="ECO:0000256" key="6">
    <source>
        <dbReference type="HAMAP-Rule" id="MF_00074"/>
    </source>
</evidence>
<dbReference type="Proteomes" id="UP001057522">
    <property type="component" value="Unassembled WGS sequence"/>
</dbReference>
<dbReference type="PANTHER" id="PTHR31760:SF0">
    <property type="entry name" value="S-ADENOSYL-L-METHIONINE-DEPENDENT METHYLTRANSFERASES SUPERFAMILY PROTEIN"/>
    <property type="match status" value="1"/>
</dbReference>
<comment type="similarity">
    <text evidence="6">Belongs to the methyltransferase superfamily. RNA methyltransferase RsmG family.</text>
</comment>
<comment type="caution">
    <text evidence="7">The sequence shown here is derived from an EMBL/GenBank/DDBJ whole genome shotgun (WGS) entry which is preliminary data.</text>
</comment>
<dbReference type="EMBL" id="JAMOKX010000002">
    <property type="protein sequence ID" value="MCL9819111.1"/>
    <property type="molecule type" value="Genomic_DNA"/>
</dbReference>
<sequence length="189" mass="21232">MNFDLTTQANQALESYAKLLLEWNEIHSLSGARDLESIYKNIQDSLYPLEFLGETLRSKTKLFDVGSGNGFPAVALGIALGIEVVLCEPNAKKAAFLQNLKSQLGLKKFMILRKKVEEVKLDKKPDLITSRATFSLGGFLQKTQSIIDKNSLILLYKGSLVQNEIPQGLECECFQRDFRNYLVIKGEKI</sequence>
<evidence type="ECO:0000313" key="8">
    <source>
        <dbReference type="Proteomes" id="UP001057522"/>
    </source>
</evidence>
<comment type="function">
    <text evidence="6">Specifically methylates the N7 position of a guanine in 16S rRNA.</text>
</comment>
<proteinExistence type="inferred from homology"/>
<dbReference type="InterPro" id="IPR003682">
    <property type="entry name" value="rRNA_ssu_MeTfrase_G"/>
</dbReference>
<keyword evidence="3 6" id="KW-0489">Methyltransferase</keyword>
<protein>
    <recommendedName>
        <fullName evidence="6">Ribosomal RNA small subunit methyltransferase G</fullName>
        <ecNumber evidence="6">2.1.1.-</ecNumber>
    </recommendedName>
    <alternativeName>
        <fullName evidence="6">16S rRNA 7-methylguanosine methyltransferase</fullName>
        <shortName evidence="6">16S rRNA m7G methyltransferase</shortName>
    </alternativeName>
</protein>
<dbReference type="RefSeq" id="WP_250603694.1">
    <property type="nucleotide sequence ID" value="NZ_JAMOKX010000002.1"/>
</dbReference>
<evidence type="ECO:0000313" key="7">
    <source>
        <dbReference type="EMBL" id="MCL9819111.1"/>
    </source>
</evidence>
<comment type="caution">
    <text evidence="6">Lacks conserved residue(s) required for the propagation of feature annotation.</text>
</comment>
<keyword evidence="4 6" id="KW-0808">Transferase</keyword>
<dbReference type="Pfam" id="PF02527">
    <property type="entry name" value="GidB"/>
    <property type="match status" value="1"/>
</dbReference>
<comment type="subcellular location">
    <subcellularLocation>
        <location evidence="6">Cytoplasm</location>
    </subcellularLocation>
</comment>
<dbReference type="GO" id="GO:0008168">
    <property type="term" value="F:methyltransferase activity"/>
    <property type="evidence" value="ECO:0007669"/>
    <property type="project" value="UniProtKB-KW"/>
</dbReference>
<evidence type="ECO:0000256" key="4">
    <source>
        <dbReference type="ARBA" id="ARBA00022679"/>
    </source>
</evidence>
<evidence type="ECO:0000256" key="3">
    <source>
        <dbReference type="ARBA" id="ARBA00022603"/>
    </source>
</evidence>
<gene>
    <name evidence="6 7" type="primary">rsmG</name>
    <name evidence="7" type="ORF">NCR95_02840</name>
</gene>
<evidence type="ECO:0000256" key="5">
    <source>
        <dbReference type="ARBA" id="ARBA00022691"/>
    </source>
</evidence>
<dbReference type="HAMAP" id="MF_00074">
    <property type="entry name" value="16SrRNA_methyltr_G"/>
    <property type="match status" value="1"/>
</dbReference>
<dbReference type="InterPro" id="IPR029063">
    <property type="entry name" value="SAM-dependent_MTases_sf"/>
</dbReference>
<keyword evidence="2 6" id="KW-0698">rRNA processing</keyword>
<reference evidence="7" key="1">
    <citation type="submission" date="2022-06" db="EMBL/GenBank/DDBJ databases">
        <title>Helicobacter colisuis sp. nov.</title>
        <authorList>
            <person name="Papic B."/>
            <person name="Gruntar I."/>
        </authorList>
    </citation>
    <scope>NUCLEOTIDE SEQUENCE</scope>
    <source>
        <strain evidence="7">11154-15</strain>
    </source>
</reference>
<evidence type="ECO:0000256" key="1">
    <source>
        <dbReference type="ARBA" id="ARBA00022490"/>
    </source>
</evidence>
<accession>A0ABT0TT61</accession>